<proteinExistence type="predicted"/>
<dbReference type="SUPFAM" id="SSF52218">
    <property type="entry name" value="Flavoproteins"/>
    <property type="match status" value="1"/>
</dbReference>
<dbReference type="RefSeq" id="WP_227207189.1">
    <property type="nucleotide sequence ID" value="NZ_CP171347.1"/>
</dbReference>
<dbReference type="EMBL" id="JAQSVD010000001">
    <property type="protein sequence ID" value="MDE1469123.1"/>
    <property type="molecule type" value="Genomic_DNA"/>
</dbReference>
<dbReference type="PANTHER" id="PTHR38030">
    <property type="entry name" value="PROTOPORPHYRINOGEN IX DEHYDROGENASE [MENAQUINONE]"/>
    <property type="match status" value="1"/>
</dbReference>
<dbReference type="Proteomes" id="UP001215087">
    <property type="component" value="Unassembled WGS sequence"/>
</dbReference>
<protein>
    <submittedName>
        <fullName evidence="2">Flavodoxin domain-containing protein</fullName>
    </submittedName>
</protein>
<evidence type="ECO:0000313" key="2">
    <source>
        <dbReference type="EMBL" id="MDE1469123.1"/>
    </source>
</evidence>
<gene>
    <name evidence="2" type="ORF">PTZ04_02510</name>
</gene>
<feature type="domain" description="Flavodoxin" evidence="1">
    <location>
        <begin position="4"/>
        <end position="137"/>
    </location>
</feature>
<organism evidence="2 3">
    <name type="scientific">Eubacterium limosum</name>
    <dbReference type="NCBI Taxonomy" id="1736"/>
    <lineage>
        <taxon>Bacteria</taxon>
        <taxon>Bacillati</taxon>
        <taxon>Bacillota</taxon>
        <taxon>Clostridia</taxon>
        <taxon>Eubacteriales</taxon>
        <taxon>Eubacteriaceae</taxon>
        <taxon>Eubacterium</taxon>
    </lineage>
</organism>
<evidence type="ECO:0000313" key="3">
    <source>
        <dbReference type="Proteomes" id="UP001215087"/>
    </source>
</evidence>
<dbReference type="Pfam" id="PF12724">
    <property type="entry name" value="Flavodoxin_5"/>
    <property type="match status" value="1"/>
</dbReference>
<dbReference type="PANTHER" id="PTHR38030:SF2">
    <property type="entry name" value="PROTOPORPHYRINOGEN IX DEHYDROGENASE [QUINONE]"/>
    <property type="match status" value="1"/>
</dbReference>
<dbReference type="InterPro" id="IPR052200">
    <property type="entry name" value="Protoporphyrinogen_IX_DH"/>
</dbReference>
<evidence type="ECO:0000259" key="1">
    <source>
        <dbReference type="Pfam" id="PF12724"/>
    </source>
</evidence>
<comment type="caution">
    <text evidence="2">The sequence shown here is derived from an EMBL/GenBank/DDBJ whole genome shotgun (WGS) entry which is preliminary data.</text>
</comment>
<dbReference type="InterPro" id="IPR026816">
    <property type="entry name" value="Flavodoxin_dom"/>
</dbReference>
<keyword evidence="3" id="KW-1185">Reference proteome</keyword>
<dbReference type="InterPro" id="IPR029039">
    <property type="entry name" value="Flavoprotein-like_sf"/>
</dbReference>
<sequence>MKILIAYHSKNGTSEKCAQLLLKQVGAADLADLKKKTPDFESYDLIVIGGSIRMGMYTRPVRKALKKYEDVLERKKVIYFINCAFPENREKYYKDNISEKLRKRTLGCFNFGGEMDLARLTGSDRMIAATVARQSQGSGHPLASIDERAIEQCAGRIAAIKEKYIME</sequence>
<dbReference type="Gene3D" id="3.40.50.360">
    <property type="match status" value="1"/>
</dbReference>
<reference evidence="2 3" key="1">
    <citation type="submission" date="2023-02" db="EMBL/GenBank/DDBJ databases">
        <title>Comparative genome analysis of Eubacterium limosum species.</title>
        <authorList>
            <person name="Bak J.E."/>
        </authorList>
    </citation>
    <scope>NUCLEOTIDE SEQUENCE [LARGE SCALE GENOMIC DNA]</scope>
    <source>
        <strain evidence="2 3">KGMB01548</strain>
    </source>
</reference>
<accession>A0ABT5UJP6</accession>
<name>A0ABT5UJP6_EUBLI</name>